<comment type="caution">
    <text evidence="2">The sequence shown here is derived from an EMBL/GenBank/DDBJ whole genome shotgun (WGS) entry which is preliminary data.</text>
</comment>
<reference evidence="2 3" key="1">
    <citation type="submission" date="2016-01" db="EMBL/GenBank/DDBJ databases">
        <authorList>
            <person name="Oliw E.H."/>
        </authorList>
    </citation>
    <scope>NUCLEOTIDE SEQUENCE [LARGE SCALE GENOMIC DNA]</scope>
    <source>
        <strain evidence="2 3">MJR8628B</strain>
    </source>
</reference>
<evidence type="ECO:0000256" key="1">
    <source>
        <dbReference type="SAM" id="MobiDB-lite"/>
    </source>
</evidence>
<dbReference type="PATRIC" id="fig|1681.53.peg.377"/>
<name>A0A133KS09_BIFBI</name>
<organism evidence="2 3">
    <name type="scientific">Bifidobacterium bifidum</name>
    <dbReference type="NCBI Taxonomy" id="1681"/>
    <lineage>
        <taxon>Bacteria</taxon>
        <taxon>Bacillati</taxon>
        <taxon>Actinomycetota</taxon>
        <taxon>Actinomycetes</taxon>
        <taxon>Bifidobacteriales</taxon>
        <taxon>Bifidobacteriaceae</taxon>
        <taxon>Bifidobacterium</taxon>
    </lineage>
</organism>
<dbReference type="AlphaFoldDB" id="A0A133KS09"/>
<protein>
    <submittedName>
        <fullName evidence="2">Uncharacterized protein</fullName>
    </submittedName>
</protein>
<sequence length="39" mass="4325">MLLGLHGFGSVHTWLAPPRNVDRCPARPKSTPRNVDTVQ</sequence>
<feature type="region of interest" description="Disordered" evidence="1">
    <location>
        <begin position="1"/>
        <end position="39"/>
    </location>
</feature>
<accession>A0A133KS09</accession>
<dbReference type="EMBL" id="LRPO01000016">
    <property type="protein sequence ID" value="KWZ82307.1"/>
    <property type="molecule type" value="Genomic_DNA"/>
</dbReference>
<evidence type="ECO:0000313" key="3">
    <source>
        <dbReference type="Proteomes" id="UP000070092"/>
    </source>
</evidence>
<proteinExistence type="predicted"/>
<evidence type="ECO:0000313" key="2">
    <source>
        <dbReference type="EMBL" id="KWZ82307.1"/>
    </source>
</evidence>
<gene>
    <name evidence="2" type="ORF">HMPREF3196_00389</name>
</gene>
<dbReference type="Proteomes" id="UP000070092">
    <property type="component" value="Unassembled WGS sequence"/>
</dbReference>